<dbReference type="KEGG" id="bsto:C0V70_13450"/>
<dbReference type="Gene3D" id="3.30.950.30">
    <property type="entry name" value="Schlafen, AAA domain"/>
    <property type="match status" value="1"/>
</dbReference>
<protein>
    <submittedName>
        <fullName evidence="1">Uncharacterized protein</fullName>
    </submittedName>
</protein>
<sequence>MLKLNQVETVNFEELLRYQECEFIDFKQQYPSVNSDLIHDLLCLSNALTLSDRVLIFGVADDGTLHGVGADQYRRTQPDLITILRSCRLNKLPNFFLKTVVHDGKEFDVWVIKNSPDKPYFLTEDYTSNGRPLRAGVVYSRVIDTNIPVNSTSTDNMIERMYFERLGLDLSPMERVKKYLTETSKWKYGYNEEGNLYFYHELFPEFTVHESARENREKYCEVWSIDFPDQNASASDFFVKFNSTILTKVILIWLDGGRYKRIQPKIYRFNYQGVGHFSYYYISGSVEALVNQMILDVYGENENRDTSNLFPVFENVSDAEKMLERDFLSKKNSHIFYFYNDSQADYFRVENGKAYKVFWKR</sequence>
<dbReference type="AlphaFoldDB" id="A0A2K9NUC4"/>
<dbReference type="EMBL" id="CP025704">
    <property type="protein sequence ID" value="AUN99087.1"/>
    <property type="molecule type" value="Genomic_DNA"/>
</dbReference>
<name>A0A2K9NUC4_BACTC</name>
<dbReference type="InterPro" id="IPR007421">
    <property type="entry name" value="Schlafen_AlbA_2_dom"/>
</dbReference>
<dbReference type="RefSeq" id="WP_102244378.1">
    <property type="nucleotide sequence ID" value="NZ_CP025704.1"/>
</dbReference>
<dbReference type="InterPro" id="IPR038461">
    <property type="entry name" value="Schlafen_AlbA_2_dom_sf"/>
</dbReference>
<proteinExistence type="predicted"/>
<keyword evidence="2" id="KW-1185">Reference proteome</keyword>
<evidence type="ECO:0000313" key="2">
    <source>
        <dbReference type="Proteomes" id="UP000235584"/>
    </source>
</evidence>
<reference evidence="1 2" key="1">
    <citation type="submission" date="2018-01" db="EMBL/GenBank/DDBJ databases">
        <title>Complete genome sequence of Bacteriovorax stolpii DSM12778.</title>
        <authorList>
            <person name="Tang B."/>
            <person name="Chang J."/>
        </authorList>
    </citation>
    <scope>NUCLEOTIDE SEQUENCE [LARGE SCALE GENOMIC DNA]</scope>
    <source>
        <strain evidence="1 2">DSM 12778</strain>
    </source>
</reference>
<organism evidence="1 2">
    <name type="scientific">Bacteriovorax stolpii</name>
    <name type="common">Bdellovibrio stolpii</name>
    <dbReference type="NCBI Taxonomy" id="960"/>
    <lineage>
        <taxon>Bacteria</taxon>
        <taxon>Pseudomonadati</taxon>
        <taxon>Bdellovibrionota</taxon>
        <taxon>Bacteriovoracia</taxon>
        <taxon>Bacteriovoracales</taxon>
        <taxon>Bacteriovoracaceae</taxon>
        <taxon>Bacteriovorax</taxon>
    </lineage>
</organism>
<dbReference type="Proteomes" id="UP000235584">
    <property type="component" value="Chromosome"/>
</dbReference>
<gene>
    <name evidence="1" type="ORF">C0V70_13450</name>
</gene>
<evidence type="ECO:0000313" key="1">
    <source>
        <dbReference type="EMBL" id="AUN99087.1"/>
    </source>
</evidence>
<dbReference type="Pfam" id="PF04326">
    <property type="entry name" value="SLFN_AlbA_2"/>
    <property type="match status" value="1"/>
</dbReference>
<accession>A0A2K9NUC4</accession>